<dbReference type="Proteomes" id="UP000631181">
    <property type="component" value="Unassembled WGS sequence"/>
</dbReference>
<reference evidence="1" key="1">
    <citation type="journal article" date="2020" name="Front. Microbiol.">
        <title>Gene regulatory networks of Penicillium echinulatum 2HH and Penicillium oxalicum 114-2 inferred by a computational biology approach.</title>
        <authorList>
            <person name="Lenz A.R."/>
            <person name="Galan-Vasquez E."/>
            <person name="Balbinot E."/>
            <person name="De Abreu F.P."/>
            <person name="De Oliveira N.S."/>
            <person name="Da Rosa L.O."/>
            <person name="De Avila E Silva S."/>
            <person name="Camassola M."/>
            <person name="Dillon A.J.P."/>
            <person name="Perez-Rueda E."/>
        </authorList>
    </citation>
    <scope>NUCLEOTIDE SEQUENCE</scope>
    <source>
        <strain evidence="1">S1M29</strain>
    </source>
</reference>
<evidence type="ECO:0000313" key="2">
    <source>
        <dbReference type="Proteomes" id="UP000631181"/>
    </source>
</evidence>
<sequence>MSPTQNEIAQHFRTLHNPLHPLILTNIWDASSATTIASLPQTRALATASYAIAASLGIDDAHLTQHQNLSAIQTILTSTRRINPALPITVDLQDGYAQDLPSLAALIKQVIALGAVGCNLEDVDNATGTLRPLDEAVARVRTVMQAARQVECPDFVLNARTDVLFQGGDGRVEDAVERGKAFLEAGAWTVFVWGGPRGRGVSREEVRVLVRELQGRVSVKMNLGGAGQGTFLTVREIRELGVARVSVGPELWRIAMKAIREQAELVLSL</sequence>
<dbReference type="InterPro" id="IPR039556">
    <property type="entry name" value="ICL/PEPM"/>
</dbReference>
<accession>A0A8J8VW84</accession>
<dbReference type="EMBL" id="WIWV01000193">
    <property type="protein sequence ID" value="KAF7712296.1"/>
    <property type="molecule type" value="Genomic_DNA"/>
</dbReference>
<evidence type="ECO:0000313" key="1">
    <source>
        <dbReference type="EMBL" id="KAF7712296.1"/>
    </source>
</evidence>
<dbReference type="OrthoDB" id="429143at2759"/>
<dbReference type="SUPFAM" id="SSF51621">
    <property type="entry name" value="Phosphoenolpyruvate/pyruvate domain"/>
    <property type="match status" value="1"/>
</dbReference>
<dbReference type="Gene3D" id="3.20.20.60">
    <property type="entry name" value="Phosphoenolpyruvate-binding domains"/>
    <property type="match status" value="1"/>
</dbReference>
<protein>
    <submittedName>
        <fullName evidence="1">Phosphoenolpyruvate phosphomutase</fullName>
    </submittedName>
</protein>
<dbReference type="CDD" id="cd00377">
    <property type="entry name" value="ICL_PEPM"/>
    <property type="match status" value="1"/>
</dbReference>
<keyword evidence="2" id="KW-1185">Reference proteome</keyword>
<dbReference type="GO" id="GO:0003824">
    <property type="term" value="F:catalytic activity"/>
    <property type="evidence" value="ECO:0007669"/>
    <property type="project" value="InterPro"/>
</dbReference>
<dbReference type="PANTHER" id="PTHR42905:SF16">
    <property type="entry name" value="CARBOXYPHOSPHONOENOLPYRUVATE PHOSPHONOMUTASE-LIKE PROTEIN (AFU_ORTHOLOGUE AFUA_5G07230)"/>
    <property type="match status" value="1"/>
</dbReference>
<gene>
    <name evidence="1" type="ORF">PECM_003120</name>
</gene>
<comment type="caution">
    <text evidence="1">The sequence shown here is derived from an EMBL/GenBank/DDBJ whole genome shotgun (WGS) entry which is preliminary data.</text>
</comment>
<dbReference type="PANTHER" id="PTHR42905">
    <property type="entry name" value="PHOSPHOENOLPYRUVATE CARBOXYLASE"/>
    <property type="match status" value="1"/>
</dbReference>
<name>A0A8J8VW84_9EURO</name>
<dbReference type="InterPro" id="IPR040442">
    <property type="entry name" value="Pyrv_kinase-like_dom_sf"/>
</dbReference>
<dbReference type="Pfam" id="PF13714">
    <property type="entry name" value="PEP_mutase"/>
    <property type="match status" value="1"/>
</dbReference>
<dbReference type="AlphaFoldDB" id="A0A8J8VW84"/>
<organism evidence="1 2">
    <name type="scientific">Penicillium ucsense</name>
    <dbReference type="NCBI Taxonomy" id="2839758"/>
    <lineage>
        <taxon>Eukaryota</taxon>
        <taxon>Fungi</taxon>
        <taxon>Dikarya</taxon>
        <taxon>Ascomycota</taxon>
        <taxon>Pezizomycotina</taxon>
        <taxon>Eurotiomycetes</taxon>
        <taxon>Eurotiomycetidae</taxon>
        <taxon>Eurotiales</taxon>
        <taxon>Aspergillaceae</taxon>
        <taxon>Penicillium</taxon>
    </lineage>
</organism>
<proteinExistence type="predicted"/>
<dbReference type="InterPro" id="IPR015813">
    <property type="entry name" value="Pyrv/PenolPyrv_kinase-like_dom"/>
</dbReference>